<gene>
    <name evidence="3" type="ORF">K435DRAFT_646225</name>
    <name evidence="2" type="ORF">K435DRAFT_903439</name>
</gene>
<dbReference type="Proteomes" id="UP000297245">
    <property type="component" value="Unassembled WGS sequence"/>
</dbReference>
<dbReference type="InterPro" id="IPR012337">
    <property type="entry name" value="RNaseH-like_sf"/>
</dbReference>
<dbReference type="EMBL" id="ML181153">
    <property type="protein sequence ID" value="THU76133.1"/>
    <property type="molecule type" value="Genomic_DNA"/>
</dbReference>
<dbReference type="OrthoDB" id="3062869at2759"/>
<dbReference type="GO" id="GO:0046983">
    <property type="term" value="F:protein dimerization activity"/>
    <property type="evidence" value="ECO:0007669"/>
    <property type="project" value="InterPro"/>
</dbReference>
<sequence length="88" mass="10210">MNEEMYPTWASLSHDYPAINIISSVSERTFSSASITISKCCNRLKLDIFEALQFLKCMIHKNIIFQELLVSTLEDETESKENEEECRD</sequence>
<evidence type="ECO:0000259" key="1">
    <source>
        <dbReference type="Pfam" id="PF05699"/>
    </source>
</evidence>
<proteinExistence type="predicted"/>
<accession>A0A4V4HIB8</accession>
<dbReference type="SUPFAM" id="SSF53098">
    <property type="entry name" value="Ribonuclease H-like"/>
    <property type="match status" value="1"/>
</dbReference>
<name>A0A4V4HIB8_DENBC</name>
<dbReference type="AlphaFoldDB" id="A0A4V4HIB8"/>
<keyword evidence="4" id="KW-1185">Reference proteome</keyword>
<dbReference type="EMBL" id="ML179045">
    <property type="protein sequence ID" value="THV05936.1"/>
    <property type="molecule type" value="Genomic_DNA"/>
</dbReference>
<evidence type="ECO:0000313" key="2">
    <source>
        <dbReference type="EMBL" id="THU76133.1"/>
    </source>
</evidence>
<protein>
    <recommendedName>
        <fullName evidence="1">HAT C-terminal dimerisation domain-containing protein</fullName>
    </recommendedName>
</protein>
<dbReference type="Pfam" id="PF05699">
    <property type="entry name" value="Dimer_Tnp_hAT"/>
    <property type="match status" value="1"/>
</dbReference>
<evidence type="ECO:0000313" key="4">
    <source>
        <dbReference type="Proteomes" id="UP000297245"/>
    </source>
</evidence>
<evidence type="ECO:0000313" key="3">
    <source>
        <dbReference type="EMBL" id="THV05936.1"/>
    </source>
</evidence>
<reference evidence="3 4" key="1">
    <citation type="journal article" date="2019" name="Nat. Ecol. Evol.">
        <title>Megaphylogeny resolves global patterns of mushroom evolution.</title>
        <authorList>
            <person name="Varga T."/>
            <person name="Krizsan K."/>
            <person name="Foldi C."/>
            <person name="Dima B."/>
            <person name="Sanchez-Garcia M."/>
            <person name="Sanchez-Ramirez S."/>
            <person name="Szollosi G.J."/>
            <person name="Szarkandi J.G."/>
            <person name="Papp V."/>
            <person name="Albert L."/>
            <person name="Andreopoulos W."/>
            <person name="Angelini C."/>
            <person name="Antonin V."/>
            <person name="Barry K.W."/>
            <person name="Bougher N.L."/>
            <person name="Buchanan P."/>
            <person name="Buyck B."/>
            <person name="Bense V."/>
            <person name="Catcheside P."/>
            <person name="Chovatia M."/>
            <person name="Cooper J."/>
            <person name="Damon W."/>
            <person name="Desjardin D."/>
            <person name="Finy P."/>
            <person name="Geml J."/>
            <person name="Haridas S."/>
            <person name="Hughes K."/>
            <person name="Justo A."/>
            <person name="Karasinski D."/>
            <person name="Kautmanova I."/>
            <person name="Kiss B."/>
            <person name="Kocsube S."/>
            <person name="Kotiranta H."/>
            <person name="LaButti K.M."/>
            <person name="Lechner B.E."/>
            <person name="Liimatainen K."/>
            <person name="Lipzen A."/>
            <person name="Lukacs Z."/>
            <person name="Mihaltcheva S."/>
            <person name="Morgado L.N."/>
            <person name="Niskanen T."/>
            <person name="Noordeloos M.E."/>
            <person name="Ohm R.A."/>
            <person name="Ortiz-Santana B."/>
            <person name="Ovrebo C."/>
            <person name="Racz N."/>
            <person name="Riley R."/>
            <person name="Savchenko A."/>
            <person name="Shiryaev A."/>
            <person name="Soop K."/>
            <person name="Spirin V."/>
            <person name="Szebenyi C."/>
            <person name="Tomsovsky M."/>
            <person name="Tulloss R.E."/>
            <person name="Uehling J."/>
            <person name="Grigoriev I.V."/>
            <person name="Vagvolgyi C."/>
            <person name="Papp T."/>
            <person name="Martin F.M."/>
            <person name="Miettinen O."/>
            <person name="Hibbett D.S."/>
            <person name="Nagy L.G."/>
        </authorList>
    </citation>
    <scope>NUCLEOTIDE SEQUENCE [LARGE SCALE GENOMIC DNA]</scope>
    <source>
        <strain evidence="3 4">CBS 962.96</strain>
    </source>
</reference>
<organism evidence="3 4">
    <name type="scientific">Dendrothele bispora (strain CBS 962.96)</name>
    <dbReference type="NCBI Taxonomy" id="1314807"/>
    <lineage>
        <taxon>Eukaryota</taxon>
        <taxon>Fungi</taxon>
        <taxon>Dikarya</taxon>
        <taxon>Basidiomycota</taxon>
        <taxon>Agaricomycotina</taxon>
        <taxon>Agaricomycetes</taxon>
        <taxon>Agaricomycetidae</taxon>
        <taxon>Agaricales</taxon>
        <taxon>Agaricales incertae sedis</taxon>
        <taxon>Dendrothele</taxon>
    </lineage>
</organism>
<feature type="domain" description="HAT C-terminal dimerisation" evidence="1">
    <location>
        <begin position="2"/>
        <end position="56"/>
    </location>
</feature>
<dbReference type="InterPro" id="IPR008906">
    <property type="entry name" value="HATC_C_dom"/>
</dbReference>